<dbReference type="Proteomes" id="UP000076842">
    <property type="component" value="Unassembled WGS sequence"/>
</dbReference>
<evidence type="ECO:0000313" key="2">
    <source>
        <dbReference type="EMBL" id="KZT53987.1"/>
    </source>
</evidence>
<evidence type="ECO:0000256" key="1">
    <source>
        <dbReference type="SAM" id="MobiDB-lite"/>
    </source>
</evidence>
<dbReference type="GO" id="GO:0016020">
    <property type="term" value="C:membrane"/>
    <property type="evidence" value="ECO:0007669"/>
    <property type="project" value="InterPro"/>
</dbReference>
<feature type="non-terminal residue" evidence="2">
    <location>
        <position position="321"/>
    </location>
</feature>
<keyword evidence="3" id="KW-1185">Reference proteome</keyword>
<dbReference type="GO" id="GO:0005509">
    <property type="term" value="F:calcium ion binding"/>
    <property type="evidence" value="ECO:0007669"/>
    <property type="project" value="InterPro"/>
</dbReference>
<dbReference type="AlphaFoldDB" id="A0A165E2U3"/>
<feature type="region of interest" description="Disordered" evidence="1">
    <location>
        <begin position="111"/>
        <end position="140"/>
    </location>
</feature>
<name>A0A165E2U3_9BASI</name>
<gene>
    <name evidence="2" type="ORF">CALCODRAFT_405779</name>
</gene>
<organism evidence="2 3">
    <name type="scientific">Calocera cornea HHB12733</name>
    <dbReference type="NCBI Taxonomy" id="1353952"/>
    <lineage>
        <taxon>Eukaryota</taxon>
        <taxon>Fungi</taxon>
        <taxon>Dikarya</taxon>
        <taxon>Basidiomycota</taxon>
        <taxon>Agaricomycotina</taxon>
        <taxon>Dacrymycetes</taxon>
        <taxon>Dacrymycetales</taxon>
        <taxon>Dacrymycetaceae</taxon>
        <taxon>Calocera</taxon>
    </lineage>
</organism>
<protein>
    <submittedName>
        <fullName evidence="2">Uncharacterized protein</fullName>
    </submittedName>
</protein>
<feature type="non-terminal residue" evidence="2">
    <location>
        <position position="1"/>
    </location>
</feature>
<dbReference type="OrthoDB" id="5593376at2759"/>
<dbReference type="SUPFAM" id="SSF49313">
    <property type="entry name" value="Cadherin-like"/>
    <property type="match status" value="1"/>
</dbReference>
<dbReference type="EMBL" id="KV424024">
    <property type="protein sequence ID" value="KZT53987.1"/>
    <property type="molecule type" value="Genomic_DNA"/>
</dbReference>
<dbReference type="STRING" id="1353952.A0A165E2U3"/>
<dbReference type="InParanoid" id="A0A165E2U3"/>
<proteinExistence type="predicted"/>
<reference evidence="2 3" key="1">
    <citation type="journal article" date="2016" name="Mol. Biol. Evol.">
        <title>Comparative Genomics of Early-Diverging Mushroom-Forming Fungi Provides Insights into the Origins of Lignocellulose Decay Capabilities.</title>
        <authorList>
            <person name="Nagy L.G."/>
            <person name="Riley R."/>
            <person name="Tritt A."/>
            <person name="Adam C."/>
            <person name="Daum C."/>
            <person name="Floudas D."/>
            <person name="Sun H."/>
            <person name="Yadav J.S."/>
            <person name="Pangilinan J."/>
            <person name="Larsson K.H."/>
            <person name="Matsuura K."/>
            <person name="Barry K."/>
            <person name="Labutti K."/>
            <person name="Kuo R."/>
            <person name="Ohm R.A."/>
            <person name="Bhattacharya S.S."/>
            <person name="Shirouzu T."/>
            <person name="Yoshinaga Y."/>
            <person name="Martin F.M."/>
            <person name="Grigoriev I.V."/>
            <person name="Hibbett D.S."/>
        </authorList>
    </citation>
    <scope>NUCLEOTIDE SEQUENCE [LARGE SCALE GENOMIC DNA]</scope>
    <source>
        <strain evidence="2 3">HHB12733</strain>
    </source>
</reference>
<evidence type="ECO:0000313" key="3">
    <source>
        <dbReference type="Proteomes" id="UP000076842"/>
    </source>
</evidence>
<dbReference type="InterPro" id="IPR015919">
    <property type="entry name" value="Cadherin-like_sf"/>
</dbReference>
<accession>A0A165E2U3</accession>
<sequence>AKKTPDGRWSFREYQRRITGTPAGVAYIGLEWRWSPSIWDPQQSRSSMHPTFTSPALPPWLQWKDNELVGTPSPGDRGGEITAEVSFPSNDTDQKVAHTFKLEVIELPAGEPLSLQKTRRPSAGTVSSSAPPLSGRNRSHTMSTAFTSESDVPPVPKIPRSITQAQQQENSQIRLVLEMAAAHIAQEATVPMAPGMPEAAARQRQASLAKQQEVLSRSVQAFNYVAFSLEPLPMDFNELIAASKRVVKEAARQAADRQAQGTAEAPVSIASIPMNEVIVTARLLITKAINTVGLHASELDIMRSATGILQQNGHAQAQPVP</sequence>